<dbReference type="Pfam" id="PF24584">
    <property type="entry name" value="Ig_CYK3_C"/>
    <property type="match status" value="2"/>
</dbReference>
<dbReference type="FunFam" id="3.10.620.30:FF:000005">
    <property type="entry name" value="SH3 domain protein (Cyk3), putative"/>
    <property type="match status" value="1"/>
</dbReference>
<feature type="compositionally biased region" description="Polar residues" evidence="3">
    <location>
        <begin position="159"/>
        <end position="172"/>
    </location>
</feature>
<dbReference type="InterPro" id="IPR036028">
    <property type="entry name" value="SH3-like_dom_sf"/>
</dbReference>
<dbReference type="GO" id="GO:0110085">
    <property type="term" value="C:mitotic actomyosin contractile ring"/>
    <property type="evidence" value="ECO:0007669"/>
    <property type="project" value="TreeGrafter"/>
</dbReference>
<evidence type="ECO:0000259" key="4">
    <source>
        <dbReference type="PROSITE" id="PS50002"/>
    </source>
</evidence>
<accession>A0A9X0DEA0</accession>
<keyword evidence="1 2" id="KW-0728">SH3 domain</keyword>
<dbReference type="FunFam" id="2.30.30.40:FF:000168">
    <property type="entry name" value="SH3 domain protein (Cyk3)"/>
    <property type="match status" value="1"/>
</dbReference>
<dbReference type="SMART" id="SM00326">
    <property type="entry name" value="SH3"/>
    <property type="match status" value="1"/>
</dbReference>
<evidence type="ECO:0000256" key="2">
    <source>
        <dbReference type="PROSITE-ProRule" id="PRU00192"/>
    </source>
</evidence>
<dbReference type="PROSITE" id="PS50002">
    <property type="entry name" value="SH3"/>
    <property type="match status" value="1"/>
</dbReference>
<dbReference type="Pfam" id="PF01841">
    <property type="entry name" value="Transglut_core"/>
    <property type="match status" value="1"/>
</dbReference>
<feature type="region of interest" description="Disordered" evidence="3">
    <location>
        <begin position="74"/>
        <end position="110"/>
    </location>
</feature>
<evidence type="ECO:0000313" key="5">
    <source>
        <dbReference type="EMBL" id="KAJ8058397.1"/>
    </source>
</evidence>
<evidence type="ECO:0000256" key="3">
    <source>
        <dbReference type="SAM" id="MobiDB-lite"/>
    </source>
</evidence>
<dbReference type="Pfam" id="PF00018">
    <property type="entry name" value="SH3_1"/>
    <property type="match status" value="1"/>
</dbReference>
<feature type="region of interest" description="Disordered" evidence="3">
    <location>
        <begin position="128"/>
        <end position="424"/>
    </location>
</feature>
<feature type="compositionally biased region" description="Low complexity" evidence="3">
    <location>
        <begin position="589"/>
        <end position="629"/>
    </location>
</feature>
<keyword evidence="6" id="KW-1185">Reference proteome</keyword>
<dbReference type="Proteomes" id="UP001152300">
    <property type="component" value="Unassembled WGS sequence"/>
</dbReference>
<reference evidence="5" key="1">
    <citation type="submission" date="2022-11" db="EMBL/GenBank/DDBJ databases">
        <title>Genome Resource of Sclerotinia nivalis Strain SnTB1, a Plant Pathogen Isolated from American Ginseng.</title>
        <authorList>
            <person name="Fan S."/>
        </authorList>
    </citation>
    <scope>NUCLEOTIDE SEQUENCE</scope>
    <source>
        <strain evidence="5">SnTB1</strain>
    </source>
</reference>
<name>A0A9X0DEA0_9HELO</name>
<dbReference type="GO" id="GO:0140278">
    <property type="term" value="P:mitotic division septum assembly"/>
    <property type="evidence" value="ECO:0007669"/>
    <property type="project" value="TreeGrafter"/>
</dbReference>
<feature type="compositionally biased region" description="Polar residues" evidence="3">
    <location>
        <begin position="290"/>
        <end position="307"/>
    </location>
</feature>
<feature type="region of interest" description="Disordered" evidence="3">
    <location>
        <begin position="520"/>
        <end position="629"/>
    </location>
</feature>
<dbReference type="InterPro" id="IPR038765">
    <property type="entry name" value="Papain-like_cys_pep_sf"/>
</dbReference>
<dbReference type="Gene3D" id="2.30.30.40">
    <property type="entry name" value="SH3 Domains"/>
    <property type="match status" value="1"/>
</dbReference>
<gene>
    <name evidence="5" type="ORF">OCU04_012587</name>
</gene>
<feature type="compositionally biased region" description="Polar residues" evidence="3">
    <location>
        <begin position="539"/>
        <end position="559"/>
    </location>
</feature>
<feature type="region of interest" description="Disordered" evidence="3">
    <location>
        <begin position="650"/>
        <end position="711"/>
    </location>
</feature>
<dbReference type="EMBL" id="JAPEIS010000016">
    <property type="protein sequence ID" value="KAJ8058397.1"/>
    <property type="molecule type" value="Genomic_DNA"/>
</dbReference>
<dbReference type="SUPFAM" id="SSF54001">
    <property type="entry name" value="Cysteine proteinases"/>
    <property type="match status" value="1"/>
</dbReference>
<protein>
    <recommendedName>
        <fullName evidence="4">SH3 domain-containing protein</fullName>
    </recommendedName>
</protein>
<dbReference type="SUPFAM" id="SSF50044">
    <property type="entry name" value="SH3-domain"/>
    <property type="match status" value="1"/>
</dbReference>
<dbReference type="InterPro" id="IPR001452">
    <property type="entry name" value="SH3_domain"/>
</dbReference>
<evidence type="ECO:0000313" key="6">
    <source>
        <dbReference type="Proteomes" id="UP001152300"/>
    </source>
</evidence>
<proteinExistence type="predicted"/>
<sequence>MTPAPGTLPTKFPVWCRAVYSFSGESKRDLGFIEGDLIECLNAGDGSWWMGRLRRDKRMMGLFPSNFVQVLDENFRPTSRTSSPLPDRSPSPNPFKNPIAPTKPKTKSMRKPFQAYAAPDMGALRRAEAREKERLAASTSRIPSPAARGGYNNVARGPSPQSQAQVYQSRTRSPAPLSQFPGHVSRAPSPGPNHYASRAPSPAPNHYIPRGPSPAPNHYTSRVPSPGLNHYTSRAHSPAPNHYISRAPSPAPNHYTSRAPSPAPNHYISRAPSPAPNHYTSRAPSPAPNHYTSRGPSPTPNHYTSRGPSPAPNHYTSRGPSPAPNHYTSRSPSPNPHHYGSRAPSPAPSFGYQSYSRGPSPAPQFDRSRTSSPPPPPPPHRSIYAPQATRDTHNNSPNPYQMPSAASPCPPSPAGTGRTPSPLRSAMDDVMLSLADMGVARESEIPEEPIDPWSPGAFDQTYISTKRAPRSNTAIGVSEDYNSVGDDTYANNMQPYQPTNTPPPQLSNYVQRMENRLSKMYSSTPRPPEDDVRPAVPPKSSSYAYDSRPKSSLSGSVQPTKLRHRKSAYEVGKAMLGRSFTTKTDKTDSTTSSSGTRSTTTNGSSSTQMTDKSLMSGPSASGFSSTSAGSLARKREMLYGRAHSALDSRKDNYLGMNNSQPDFTTGRSQTPMTGISYHSSHASDPSRMQSPPGWSGSPADSNAALGGLMTPTKTKKTGFFKRIVESAKTGAASARSSISIGESSRPRVQAHSSFPAGVTTMGGGGFGNTPNTNPTNEIGSGGVTMGVDWVQVRRDINRSNSLSRIERVERKERCQMMDYPAISPVEELLEGCDGDEGVDGNAVAEPTNFQAVNLSLVDKNTRFINSLPPMSNPMSLATGYVCRPYRSDIQRLRAIFIWVSEKITWEEGFDNDTSDSRRVIQTKHGSSEEVAFLVMDMCKAVGIHAEVIRGYLKSPGEVPDMGPMPRPNHFWNAVVIDGEWRMMDCSLASPSHPRRSQYTSASSQYAEPWWFLARPIEMCWTHIPEQHVDQHLCPPVAHEVLLALPCACPAFFINEMEMVEYDTSLIRIEDLELVHIKLSVPPDVECVAEVEARAFERDADGDLFETGEIITKRALAQAEWVGSQKRYTIKALLPGDEGAGILKIYAGKRGLMHSIKDIPHALAVALPIIHSGDNPPYEFLTRHPTPHAQRHDLYVAQPQCQRLAINNTFVFAVRQHPSSLSSGSPDPGRISPIPFIRPGSAMSLANSSASGSGTGKKPAKLAIQAPGGKILRLMRKEERNGGISTNLEGGDGGTWETIIKCGERGVWRGLVLADRSARWCVFAEWTCV</sequence>
<dbReference type="InterPro" id="IPR002931">
    <property type="entry name" value="Transglutaminase-like"/>
</dbReference>
<dbReference type="InterPro" id="IPR056409">
    <property type="entry name" value="Ig_CYK3_C"/>
</dbReference>
<dbReference type="PANTHER" id="PTHR46333:SF2">
    <property type="entry name" value="CYTOKINESIS PROTEIN 3"/>
    <property type="match status" value="1"/>
</dbReference>
<organism evidence="5 6">
    <name type="scientific">Sclerotinia nivalis</name>
    <dbReference type="NCBI Taxonomy" id="352851"/>
    <lineage>
        <taxon>Eukaryota</taxon>
        <taxon>Fungi</taxon>
        <taxon>Dikarya</taxon>
        <taxon>Ascomycota</taxon>
        <taxon>Pezizomycotina</taxon>
        <taxon>Leotiomycetes</taxon>
        <taxon>Helotiales</taxon>
        <taxon>Sclerotiniaceae</taxon>
        <taxon>Sclerotinia</taxon>
    </lineage>
</organism>
<dbReference type="OrthoDB" id="6129702at2759"/>
<dbReference type="CDD" id="cd11889">
    <property type="entry name" value="SH3_Cyk3p-like"/>
    <property type="match status" value="1"/>
</dbReference>
<dbReference type="InterPro" id="IPR035553">
    <property type="entry name" value="Cyk3_SH3"/>
</dbReference>
<dbReference type="Gene3D" id="3.10.620.30">
    <property type="match status" value="1"/>
</dbReference>
<evidence type="ECO:0000256" key="1">
    <source>
        <dbReference type="ARBA" id="ARBA00022443"/>
    </source>
</evidence>
<dbReference type="SMART" id="SM00460">
    <property type="entry name" value="TGc"/>
    <property type="match status" value="1"/>
</dbReference>
<dbReference type="InterPro" id="IPR052557">
    <property type="entry name" value="CAP/Cytokinesis_protein"/>
</dbReference>
<comment type="caution">
    <text evidence="5">The sequence shown here is derived from an EMBL/GenBank/DDBJ whole genome shotgun (WGS) entry which is preliminary data.</text>
</comment>
<feature type="domain" description="SH3" evidence="4">
    <location>
        <begin position="11"/>
        <end position="73"/>
    </location>
</feature>
<dbReference type="PANTHER" id="PTHR46333">
    <property type="entry name" value="CYTOKINESIS PROTEIN 3"/>
    <property type="match status" value="1"/>
</dbReference>
<feature type="compositionally biased region" description="Polar residues" evidence="3">
    <location>
        <begin position="655"/>
        <end position="689"/>
    </location>
</feature>